<gene>
    <name evidence="6" type="ORF">VFPPC_14777</name>
</gene>
<dbReference type="CDD" id="cd16147">
    <property type="entry name" value="G6S"/>
    <property type="match status" value="1"/>
</dbReference>
<dbReference type="InterPro" id="IPR000917">
    <property type="entry name" value="Sulfatase_N"/>
</dbReference>
<dbReference type="Pfam" id="PF00884">
    <property type="entry name" value="Sulfatase"/>
    <property type="match status" value="1"/>
</dbReference>
<comment type="similarity">
    <text evidence="1">Belongs to the sulfatase family.</text>
</comment>
<reference evidence="6 7" key="1">
    <citation type="journal article" date="2016" name="PLoS Pathog.">
        <title>Biosynthesis of antibiotic leucinostatins in bio-control fungus Purpureocillium lilacinum and their inhibition on phytophthora revealed by genome mining.</title>
        <authorList>
            <person name="Wang G."/>
            <person name="Liu Z."/>
            <person name="Lin R."/>
            <person name="Li E."/>
            <person name="Mao Z."/>
            <person name="Ling J."/>
            <person name="Yang Y."/>
            <person name="Yin W.B."/>
            <person name="Xie B."/>
        </authorList>
    </citation>
    <scope>NUCLEOTIDE SEQUENCE [LARGE SCALE GENOMIC DNA]</scope>
    <source>
        <strain evidence="6">170</strain>
    </source>
</reference>
<dbReference type="OrthoDB" id="96314at2759"/>
<dbReference type="InterPro" id="IPR024607">
    <property type="entry name" value="Sulfatase_CS"/>
</dbReference>
<dbReference type="KEGG" id="pchm:VFPPC_14777"/>
<proteinExistence type="inferred from homology"/>
<keyword evidence="3" id="KW-0378">Hydrolase</keyword>
<dbReference type="Proteomes" id="UP000078397">
    <property type="component" value="Unassembled WGS sequence"/>
</dbReference>
<comment type="caution">
    <text evidence="6">The sequence shown here is derived from an EMBL/GenBank/DDBJ whole genome shotgun (WGS) entry which is preliminary data.</text>
</comment>
<dbReference type="GeneID" id="28856539"/>
<dbReference type="RefSeq" id="XP_018137486.2">
    <property type="nucleotide sequence ID" value="XM_018292545.2"/>
</dbReference>
<evidence type="ECO:0000256" key="2">
    <source>
        <dbReference type="ARBA" id="ARBA00022729"/>
    </source>
</evidence>
<dbReference type="PROSITE" id="PS00149">
    <property type="entry name" value="SULFATASE_2"/>
    <property type="match status" value="1"/>
</dbReference>
<evidence type="ECO:0000256" key="4">
    <source>
        <dbReference type="ARBA" id="ARBA00023180"/>
    </source>
</evidence>
<dbReference type="EMBL" id="LSBJ02000011">
    <property type="protein sequence ID" value="OAQ59462.2"/>
    <property type="molecule type" value="Genomic_DNA"/>
</dbReference>
<dbReference type="PANTHER" id="PTHR43108:SF8">
    <property type="entry name" value="SD21168P"/>
    <property type="match status" value="1"/>
</dbReference>
<dbReference type="Gene3D" id="3.40.720.10">
    <property type="entry name" value="Alkaline Phosphatase, subunit A"/>
    <property type="match status" value="1"/>
</dbReference>
<evidence type="ECO:0000256" key="1">
    <source>
        <dbReference type="ARBA" id="ARBA00008779"/>
    </source>
</evidence>
<accession>A0A179F207</accession>
<protein>
    <submittedName>
        <fullName evidence="6">Arylsulfatase</fullName>
    </submittedName>
</protein>
<keyword evidence="7" id="KW-1185">Reference proteome</keyword>
<dbReference type="GO" id="GO:0008449">
    <property type="term" value="F:N-acetylglucosamine-6-sulfatase activity"/>
    <property type="evidence" value="ECO:0007669"/>
    <property type="project" value="TreeGrafter"/>
</dbReference>
<dbReference type="PANTHER" id="PTHR43108">
    <property type="entry name" value="N-ACETYLGLUCOSAMINE-6-SULFATASE FAMILY MEMBER"/>
    <property type="match status" value="1"/>
</dbReference>
<sequence>MRPNIIFVFTDDQDLHLGSLDYMSSVKNELAAKGTTFSNHFATVSQCCPSRASLLRGQHAHNTNNTFVSAPGGNYAKWLASGENNDYLPMWLSKAGYRTEYIGKFLNGYNSALYMNQPKGWDIADILVDPWTYQYNTPVFSQNGRIPILYRGYHQTDVIRAKTMSRLEYLTDKQDKPFYLTIAPVSPHVEIRGLPVPLARHAKGFPNATAPQGRNFNPSDALTAQKPSWLKDLPLMKDTDISRANDHFRHRIRALQGVDEIVQDVVDFLDRKKLLNNTYIIYSSDNGYHLGQHRVNAGKTLPYIEDSNLPFIVRGPNVPAGKSSRLPGTHIDLAPTFLDIACLEKKQYPVYLDGRSLLNNWHYPTQPTDDSNTCDIINIEFWGKGEIEARGKNGSDKNSYKTLRVVSEKNSWLYSKWCTGDRELYNTQARYQLSLAKRVAANR</sequence>
<evidence type="ECO:0000259" key="5">
    <source>
        <dbReference type="Pfam" id="PF00884"/>
    </source>
</evidence>
<evidence type="ECO:0000256" key="3">
    <source>
        <dbReference type="ARBA" id="ARBA00022801"/>
    </source>
</evidence>
<name>A0A179F207_METCM</name>
<dbReference type="AlphaFoldDB" id="A0A179F207"/>
<dbReference type="GO" id="GO:0005539">
    <property type="term" value="F:glycosaminoglycan binding"/>
    <property type="evidence" value="ECO:0007669"/>
    <property type="project" value="TreeGrafter"/>
</dbReference>
<evidence type="ECO:0000313" key="6">
    <source>
        <dbReference type="EMBL" id="OAQ59462.2"/>
    </source>
</evidence>
<organism evidence="6 7">
    <name type="scientific">Pochonia chlamydosporia 170</name>
    <dbReference type="NCBI Taxonomy" id="1380566"/>
    <lineage>
        <taxon>Eukaryota</taxon>
        <taxon>Fungi</taxon>
        <taxon>Dikarya</taxon>
        <taxon>Ascomycota</taxon>
        <taxon>Pezizomycotina</taxon>
        <taxon>Sordariomycetes</taxon>
        <taxon>Hypocreomycetidae</taxon>
        <taxon>Hypocreales</taxon>
        <taxon>Clavicipitaceae</taxon>
        <taxon>Pochonia</taxon>
    </lineage>
</organism>
<keyword evidence="2" id="KW-0732">Signal</keyword>
<dbReference type="InterPro" id="IPR017850">
    <property type="entry name" value="Alkaline_phosphatase_core_sf"/>
</dbReference>
<evidence type="ECO:0000313" key="7">
    <source>
        <dbReference type="Proteomes" id="UP000078397"/>
    </source>
</evidence>
<feature type="domain" description="Sulfatase N-terminal" evidence="5">
    <location>
        <begin position="3"/>
        <end position="341"/>
    </location>
</feature>
<dbReference type="STRING" id="1380566.A0A179F207"/>
<keyword evidence="4" id="KW-0325">Glycoprotein</keyword>
<dbReference type="SUPFAM" id="SSF53649">
    <property type="entry name" value="Alkaline phosphatase-like"/>
    <property type="match status" value="1"/>
</dbReference>